<dbReference type="RefSeq" id="WP_035133039.1">
    <property type="nucleotide sequence ID" value="NZ_JRLV01000007.1"/>
</dbReference>
<name>A0A0A2LQZ8_9FLAO</name>
<keyword evidence="3" id="KW-1185">Reference proteome</keyword>
<keyword evidence="1" id="KW-1133">Transmembrane helix</keyword>
<dbReference type="Proteomes" id="UP000030129">
    <property type="component" value="Unassembled WGS sequence"/>
</dbReference>
<sequence length="113" mass="12979">MKQLKRLCKVPANSLLESVIALTIISVCLYIAIMVYSAVFAPNTSMKFYSSQNKIQAAFFDMQIGLDSLKEKYDNENWIIEEEFTEGSKKIIIKYSDSITEYPEKVFYVPGEK</sequence>
<evidence type="ECO:0000313" key="2">
    <source>
        <dbReference type="EMBL" id="KGO81643.1"/>
    </source>
</evidence>
<proteinExistence type="predicted"/>
<keyword evidence="1" id="KW-0472">Membrane</keyword>
<keyword evidence="1" id="KW-0812">Transmembrane</keyword>
<organism evidence="2 3">
    <name type="scientific">Flavobacterium beibuense F44-8</name>
    <dbReference type="NCBI Taxonomy" id="1406840"/>
    <lineage>
        <taxon>Bacteria</taxon>
        <taxon>Pseudomonadati</taxon>
        <taxon>Bacteroidota</taxon>
        <taxon>Flavobacteriia</taxon>
        <taxon>Flavobacteriales</taxon>
        <taxon>Flavobacteriaceae</taxon>
        <taxon>Flavobacterium</taxon>
    </lineage>
</organism>
<comment type="caution">
    <text evidence="2">The sequence shown here is derived from an EMBL/GenBank/DDBJ whole genome shotgun (WGS) entry which is preliminary data.</text>
</comment>
<dbReference type="eggNOG" id="ENOG502ZVEE">
    <property type="taxonomic scope" value="Bacteria"/>
</dbReference>
<dbReference type="STRING" id="1406840.Q763_08360"/>
<evidence type="ECO:0000256" key="1">
    <source>
        <dbReference type="SAM" id="Phobius"/>
    </source>
</evidence>
<dbReference type="AlphaFoldDB" id="A0A0A2LQZ8"/>
<evidence type="ECO:0000313" key="3">
    <source>
        <dbReference type="Proteomes" id="UP000030129"/>
    </source>
</evidence>
<gene>
    <name evidence="2" type="ORF">Q763_08360</name>
</gene>
<evidence type="ECO:0008006" key="4">
    <source>
        <dbReference type="Google" id="ProtNLM"/>
    </source>
</evidence>
<protein>
    <recommendedName>
        <fullName evidence="4">N-terminal cleavage protein</fullName>
    </recommendedName>
</protein>
<feature type="transmembrane region" description="Helical" evidence="1">
    <location>
        <begin position="20"/>
        <end position="41"/>
    </location>
</feature>
<accession>A0A0A2LQZ8</accession>
<dbReference type="EMBL" id="JRLV01000007">
    <property type="protein sequence ID" value="KGO81643.1"/>
    <property type="molecule type" value="Genomic_DNA"/>
</dbReference>
<reference evidence="2 3" key="1">
    <citation type="submission" date="2013-09" db="EMBL/GenBank/DDBJ databases">
        <authorList>
            <person name="Zeng Z."/>
            <person name="Chen C."/>
        </authorList>
    </citation>
    <scope>NUCLEOTIDE SEQUENCE [LARGE SCALE GENOMIC DNA]</scope>
    <source>
        <strain evidence="2 3">F44-8</strain>
    </source>
</reference>